<keyword evidence="2 8" id="KW-0833">Ubl conjugation pathway</keyword>
<feature type="active site" description="Glycyl thioester intermediate" evidence="7">
    <location>
        <position position="90"/>
    </location>
</feature>
<dbReference type="AlphaFoldDB" id="A0A1L7X4W6"/>
<dbReference type="GO" id="GO:0061630">
    <property type="term" value="F:ubiquitin protein ligase activity"/>
    <property type="evidence" value="ECO:0007669"/>
    <property type="project" value="EnsemblFungi"/>
</dbReference>
<evidence type="ECO:0000259" key="10">
    <source>
        <dbReference type="PROSITE" id="PS50127"/>
    </source>
</evidence>
<dbReference type="GO" id="GO:0019005">
    <property type="term" value="C:SCF ubiquitin ligase complex"/>
    <property type="evidence" value="ECO:0007669"/>
    <property type="project" value="EnsemblFungi"/>
</dbReference>
<keyword evidence="8" id="KW-0067">ATP-binding</keyword>
<dbReference type="PANTHER" id="PTHR24067">
    <property type="entry name" value="UBIQUITIN-CONJUGATING ENZYME E2"/>
    <property type="match status" value="1"/>
</dbReference>
<dbReference type="GO" id="GO:0005737">
    <property type="term" value="C:cytoplasm"/>
    <property type="evidence" value="ECO:0007669"/>
    <property type="project" value="EnsemblFungi"/>
</dbReference>
<dbReference type="InterPro" id="IPR023313">
    <property type="entry name" value="UBQ-conjugating_AS"/>
</dbReference>
<evidence type="ECO:0000256" key="7">
    <source>
        <dbReference type="PROSITE-ProRule" id="PRU10133"/>
    </source>
</evidence>
<dbReference type="GO" id="GO:0000086">
    <property type="term" value="P:G2/M transition of mitotic cell cycle"/>
    <property type="evidence" value="ECO:0007669"/>
    <property type="project" value="EnsemblFungi"/>
</dbReference>
<feature type="domain" description="UBC core" evidence="10">
    <location>
        <begin position="7"/>
        <end position="165"/>
    </location>
</feature>
<reference evidence="11 12" key="1">
    <citation type="submission" date="2016-03" db="EMBL/GenBank/DDBJ databases">
        <authorList>
            <person name="Ploux O."/>
        </authorList>
    </citation>
    <scope>NUCLEOTIDE SEQUENCE [LARGE SCALE GENOMIC DNA]</scope>
    <source>
        <strain evidence="11 12">UAMH 11012</strain>
    </source>
</reference>
<dbReference type="SMART" id="SM00212">
    <property type="entry name" value="UBCc"/>
    <property type="match status" value="1"/>
</dbReference>
<dbReference type="Pfam" id="PF00179">
    <property type="entry name" value="UQ_con"/>
    <property type="match status" value="1"/>
</dbReference>
<dbReference type="GO" id="GO:0031146">
    <property type="term" value="P:SCF-dependent proteasomal ubiquitin-dependent protein catabolic process"/>
    <property type="evidence" value="ECO:0007669"/>
    <property type="project" value="EnsemblFungi"/>
</dbReference>
<keyword evidence="8" id="KW-0547">Nucleotide-binding</keyword>
<dbReference type="SUPFAM" id="SSF54495">
    <property type="entry name" value="UBC-like"/>
    <property type="match status" value="1"/>
</dbReference>
<evidence type="ECO:0000256" key="9">
    <source>
        <dbReference type="SAM" id="MobiDB-lite"/>
    </source>
</evidence>
<keyword evidence="1" id="KW-0808">Transferase</keyword>
<feature type="region of interest" description="Disordered" evidence="9">
    <location>
        <begin position="172"/>
        <end position="238"/>
    </location>
</feature>
<name>A0A1L7X4W6_9HELO</name>
<dbReference type="OrthoDB" id="19692at2759"/>
<dbReference type="InterPro" id="IPR016135">
    <property type="entry name" value="UBQ-conjugating_enzyme/RWD"/>
</dbReference>
<evidence type="ECO:0000256" key="8">
    <source>
        <dbReference type="RuleBase" id="RU362109"/>
    </source>
</evidence>
<feature type="compositionally biased region" description="Acidic residues" evidence="9">
    <location>
        <begin position="187"/>
        <end position="238"/>
    </location>
</feature>
<dbReference type="PROSITE" id="PS50127">
    <property type="entry name" value="UBC_2"/>
    <property type="match status" value="1"/>
</dbReference>
<accession>A0A1L7X4W6</accession>
<keyword evidence="12" id="KW-1185">Reference proteome</keyword>
<dbReference type="PROSITE" id="PS00183">
    <property type="entry name" value="UBC_1"/>
    <property type="match status" value="1"/>
</dbReference>
<evidence type="ECO:0000256" key="6">
    <source>
        <dbReference type="ARBA" id="ARBA00042190"/>
    </source>
</evidence>
<evidence type="ECO:0000256" key="1">
    <source>
        <dbReference type="ARBA" id="ARBA00022679"/>
    </source>
</evidence>
<dbReference type="InterPro" id="IPR050113">
    <property type="entry name" value="Ub_conjugating_enzyme"/>
</dbReference>
<dbReference type="STRING" id="576137.A0A1L7X4W6"/>
<dbReference type="GO" id="GO:0005524">
    <property type="term" value="F:ATP binding"/>
    <property type="evidence" value="ECO:0007669"/>
    <property type="project" value="UniProtKB-UniRule"/>
</dbReference>
<sequence>MASMAAVAKNRLLNEYKALDKEKWVNVELRNDGLFVWDVGLIVINPDSVFNGAYLKCEMSFTDNYPMSPPTFKFCRPIFHPNIYPDGKVCISILHAPGEDEQSGEMASERWSSVQSVETVLRSILLLLDDPEISSPANVDAGVTYRDAREVYDAKAKDTVKASLKDIPDGFVMPTTLQEAPPAKIQDDDDFWVEEGDEDDFGASDSSGDELDMDEDEEEEDAEDEEQDEEMEETEDEK</sequence>
<comment type="similarity">
    <text evidence="8">Belongs to the ubiquitin-conjugating enzyme family.</text>
</comment>
<dbReference type="GO" id="GO:0000082">
    <property type="term" value="P:G1/S transition of mitotic cell cycle"/>
    <property type="evidence" value="ECO:0007669"/>
    <property type="project" value="EnsemblFungi"/>
</dbReference>
<organism evidence="11 12">
    <name type="scientific">Phialocephala subalpina</name>
    <dbReference type="NCBI Taxonomy" id="576137"/>
    <lineage>
        <taxon>Eukaryota</taxon>
        <taxon>Fungi</taxon>
        <taxon>Dikarya</taxon>
        <taxon>Ascomycota</taxon>
        <taxon>Pezizomycotina</taxon>
        <taxon>Leotiomycetes</taxon>
        <taxon>Helotiales</taxon>
        <taxon>Mollisiaceae</taxon>
        <taxon>Phialocephala</taxon>
        <taxon>Phialocephala fortinii species complex</taxon>
    </lineage>
</organism>
<dbReference type="GO" id="GO:0005634">
    <property type="term" value="C:nucleus"/>
    <property type="evidence" value="ECO:0007669"/>
    <property type="project" value="EnsemblFungi"/>
</dbReference>
<protein>
    <recommendedName>
        <fullName evidence="3">Ubiquitin-conjugating enzyme E2 2</fullName>
    </recommendedName>
    <alternativeName>
        <fullName evidence="5">E2 ubiquitin-conjugating enzyme 2</fullName>
    </alternativeName>
    <alternativeName>
        <fullName evidence="6">Ubiquitin carrier protein UBC2</fullName>
    </alternativeName>
    <alternativeName>
        <fullName evidence="4">Ubiquitin-protein ligase UBC2</fullName>
    </alternativeName>
</protein>
<dbReference type="InterPro" id="IPR000608">
    <property type="entry name" value="UBC"/>
</dbReference>
<evidence type="ECO:0000256" key="5">
    <source>
        <dbReference type="ARBA" id="ARBA00042179"/>
    </source>
</evidence>
<dbReference type="GO" id="GO:0051865">
    <property type="term" value="P:protein autoubiquitination"/>
    <property type="evidence" value="ECO:0007669"/>
    <property type="project" value="EnsemblFungi"/>
</dbReference>
<dbReference type="EMBL" id="FJOG01000015">
    <property type="protein sequence ID" value="CZR60075.1"/>
    <property type="molecule type" value="Genomic_DNA"/>
</dbReference>
<dbReference type="Gene3D" id="3.10.110.10">
    <property type="entry name" value="Ubiquitin Conjugating Enzyme"/>
    <property type="match status" value="1"/>
</dbReference>
<evidence type="ECO:0000256" key="4">
    <source>
        <dbReference type="ARBA" id="ARBA00041569"/>
    </source>
</evidence>
<evidence type="ECO:0000313" key="12">
    <source>
        <dbReference type="Proteomes" id="UP000184330"/>
    </source>
</evidence>
<dbReference type="GO" id="GO:0000209">
    <property type="term" value="P:protein polyubiquitination"/>
    <property type="evidence" value="ECO:0007669"/>
    <property type="project" value="EnsemblFungi"/>
</dbReference>
<evidence type="ECO:0000256" key="3">
    <source>
        <dbReference type="ARBA" id="ARBA00039884"/>
    </source>
</evidence>
<dbReference type="Proteomes" id="UP000184330">
    <property type="component" value="Unassembled WGS sequence"/>
</dbReference>
<evidence type="ECO:0000313" key="11">
    <source>
        <dbReference type="EMBL" id="CZR60075.1"/>
    </source>
</evidence>
<proteinExistence type="inferred from homology"/>
<gene>
    <name evidence="11" type="ORF">PAC_09970</name>
</gene>
<dbReference type="GO" id="GO:0010828">
    <property type="term" value="P:positive regulation of D-glucose transmembrane transport"/>
    <property type="evidence" value="ECO:0007669"/>
    <property type="project" value="EnsemblFungi"/>
</dbReference>
<dbReference type="GO" id="GO:0030466">
    <property type="term" value="P:silent mating-type cassette heterochromatin formation"/>
    <property type="evidence" value="ECO:0007669"/>
    <property type="project" value="EnsemblFungi"/>
</dbReference>
<evidence type="ECO:0000256" key="2">
    <source>
        <dbReference type="ARBA" id="ARBA00022786"/>
    </source>
</evidence>